<evidence type="ECO:0000256" key="3">
    <source>
        <dbReference type="ARBA" id="ARBA00022723"/>
    </source>
</evidence>
<evidence type="ECO:0000256" key="1">
    <source>
        <dbReference type="ARBA" id="ARBA00001936"/>
    </source>
</evidence>
<keyword evidence="5" id="KW-0482">Metalloprotease</keyword>
<dbReference type="InterPro" id="IPR000994">
    <property type="entry name" value="Pept_M24"/>
</dbReference>
<dbReference type="InParanoid" id="H2ZPX8"/>
<evidence type="ECO:0000259" key="7">
    <source>
        <dbReference type="Pfam" id="PF00557"/>
    </source>
</evidence>
<dbReference type="GeneTree" id="ENSGT00940000153657"/>
<accession>H2ZPX8</accession>
<evidence type="ECO:0000256" key="5">
    <source>
        <dbReference type="ARBA" id="ARBA00023049"/>
    </source>
</evidence>
<dbReference type="Pfam" id="PF00557">
    <property type="entry name" value="Peptidase_M24"/>
    <property type="match status" value="1"/>
</dbReference>
<organism evidence="8 9">
    <name type="scientific">Ciona savignyi</name>
    <name type="common">Pacific transparent sea squirt</name>
    <dbReference type="NCBI Taxonomy" id="51511"/>
    <lineage>
        <taxon>Eukaryota</taxon>
        <taxon>Metazoa</taxon>
        <taxon>Chordata</taxon>
        <taxon>Tunicata</taxon>
        <taxon>Ascidiacea</taxon>
        <taxon>Phlebobranchia</taxon>
        <taxon>Cionidae</taxon>
        <taxon>Ciona</taxon>
    </lineage>
</organism>
<comment type="cofactor">
    <cofactor evidence="1">
        <name>Mn(2+)</name>
        <dbReference type="ChEBI" id="CHEBI:29035"/>
    </cofactor>
</comment>
<reference evidence="9" key="1">
    <citation type="submission" date="2003-08" db="EMBL/GenBank/DDBJ databases">
        <authorList>
            <person name="Birren B."/>
            <person name="Nusbaum C."/>
            <person name="Abebe A."/>
            <person name="Abouelleil A."/>
            <person name="Adekoya E."/>
            <person name="Ait-zahra M."/>
            <person name="Allen N."/>
            <person name="Allen T."/>
            <person name="An P."/>
            <person name="Anderson M."/>
            <person name="Anderson S."/>
            <person name="Arachchi H."/>
            <person name="Armbruster J."/>
            <person name="Bachantsang P."/>
            <person name="Baldwin J."/>
            <person name="Barry A."/>
            <person name="Bayul T."/>
            <person name="Blitshsteyn B."/>
            <person name="Bloom T."/>
            <person name="Blye J."/>
            <person name="Boguslavskiy L."/>
            <person name="Borowsky M."/>
            <person name="Boukhgalter B."/>
            <person name="Brunache A."/>
            <person name="Butler J."/>
            <person name="Calixte N."/>
            <person name="Calvo S."/>
            <person name="Camarata J."/>
            <person name="Campo K."/>
            <person name="Chang J."/>
            <person name="Cheshatsang Y."/>
            <person name="Citroen M."/>
            <person name="Collymore A."/>
            <person name="Considine T."/>
            <person name="Cook A."/>
            <person name="Cooke P."/>
            <person name="Corum B."/>
            <person name="Cuomo C."/>
            <person name="David R."/>
            <person name="Dawoe T."/>
            <person name="Degray S."/>
            <person name="Dodge S."/>
            <person name="Dooley K."/>
            <person name="Dorje P."/>
            <person name="Dorjee K."/>
            <person name="Dorris L."/>
            <person name="Duffey N."/>
            <person name="Dupes A."/>
            <person name="Elkins T."/>
            <person name="Engels R."/>
            <person name="Erickson J."/>
            <person name="Farina A."/>
            <person name="Faro S."/>
            <person name="Ferreira P."/>
            <person name="Fischer H."/>
            <person name="Fitzgerald M."/>
            <person name="Foley K."/>
            <person name="Gage D."/>
            <person name="Galagan J."/>
            <person name="Gearin G."/>
            <person name="Gnerre S."/>
            <person name="Gnirke A."/>
            <person name="Goyette A."/>
            <person name="Graham J."/>
            <person name="Grandbois E."/>
            <person name="Gyaltsen K."/>
            <person name="Hafez N."/>
            <person name="Hagopian D."/>
            <person name="Hagos B."/>
            <person name="Hall J."/>
            <person name="Hatcher B."/>
            <person name="Heller A."/>
            <person name="Higgins H."/>
            <person name="Honan T."/>
            <person name="Horn A."/>
            <person name="Houde N."/>
            <person name="Hughes L."/>
            <person name="Hulme W."/>
            <person name="Husby E."/>
            <person name="Iliev I."/>
            <person name="Jaffe D."/>
            <person name="Jones C."/>
            <person name="Kamal M."/>
            <person name="Kamat A."/>
            <person name="Kamvysselis M."/>
            <person name="Karlsson E."/>
            <person name="Kells C."/>
            <person name="Kieu A."/>
            <person name="Kisner P."/>
            <person name="Kodira C."/>
            <person name="Kulbokas E."/>
            <person name="Labutti K."/>
            <person name="Lama D."/>
            <person name="Landers T."/>
            <person name="Leger J."/>
            <person name="Levine S."/>
            <person name="Lewis D."/>
            <person name="Lewis T."/>
            <person name="Lindblad-toh K."/>
            <person name="Liu X."/>
            <person name="Lokyitsang T."/>
            <person name="Lokyitsang Y."/>
            <person name="Lucien O."/>
            <person name="Lui A."/>
            <person name="Ma L.J."/>
            <person name="Mabbitt R."/>
            <person name="Macdonald J."/>
            <person name="Maclean C."/>
            <person name="Major J."/>
            <person name="Manning J."/>
            <person name="Marabella R."/>
            <person name="Maru K."/>
            <person name="Matthews C."/>
            <person name="Mauceli E."/>
            <person name="Mccarthy M."/>
            <person name="Mcdonough S."/>
            <person name="Mcghee T."/>
            <person name="Meldrim J."/>
            <person name="Meneus L."/>
            <person name="Mesirov J."/>
            <person name="Mihalev A."/>
            <person name="Mihova T."/>
            <person name="Mikkelsen T."/>
            <person name="Mlenga V."/>
            <person name="Moru K."/>
            <person name="Mozes J."/>
            <person name="Mulrain L."/>
            <person name="Munson G."/>
            <person name="Naylor J."/>
            <person name="Newes C."/>
            <person name="Nguyen C."/>
            <person name="Nguyen N."/>
            <person name="Nguyen T."/>
            <person name="Nicol R."/>
            <person name="Nielsen C."/>
            <person name="Nizzari M."/>
            <person name="Norbu C."/>
            <person name="Norbu N."/>
            <person name="O'donnell P."/>
            <person name="Okoawo O."/>
            <person name="O'leary S."/>
            <person name="Omotosho B."/>
            <person name="O'neill K."/>
            <person name="Osman S."/>
            <person name="Parker S."/>
            <person name="Perrin D."/>
            <person name="Phunkhang P."/>
            <person name="Piqani B."/>
            <person name="Purcell S."/>
            <person name="Rachupka T."/>
            <person name="Ramasamy U."/>
            <person name="Rameau R."/>
            <person name="Ray V."/>
            <person name="Raymond C."/>
            <person name="Retta R."/>
            <person name="Richardson S."/>
            <person name="Rise C."/>
            <person name="Rodriguez J."/>
            <person name="Rogers J."/>
            <person name="Rogov P."/>
            <person name="Rutman M."/>
            <person name="Schupbach R."/>
            <person name="Seaman C."/>
            <person name="Settipalli S."/>
            <person name="Sharpe T."/>
            <person name="Sheridan J."/>
            <person name="Sherpa N."/>
            <person name="Shi J."/>
            <person name="Smirnov S."/>
            <person name="Smith C."/>
            <person name="Sougnez C."/>
            <person name="Spencer B."/>
            <person name="Stalker J."/>
            <person name="Stange-thomann N."/>
            <person name="Stavropoulos S."/>
            <person name="Stetson K."/>
            <person name="Stone C."/>
            <person name="Stone S."/>
            <person name="Stubbs M."/>
            <person name="Talamas J."/>
            <person name="Tchuinga P."/>
            <person name="Tenzing P."/>
            <person name="Tesfaye S."/>
            <person name="Theodore J."/>
            <person name="Thoulutsang Y."/>
            <person name="Topham K."/>
            <person name="Towey S."/>
            <person name="Tsamla T."/>
            <person name="Tsomo N."/>
            <person name="Vallee D."/>
            <person name="Vassiliev H."/>
            <person name="Venkataraman V."/>
            <person name="Vinson J."/>
            <person name="Vo A."/>
            <person name="Wade C."/>
            <person name="Wang S."/>
            <person name="Wangchuk T."/>
            <person name="Wangdi T."/>
            <person name="Whittaker C."/>
            <person name="Wilkinson J."/>
            <person name="Wu Y."/>
            <person name="Wyman D."/>
            <person name="Yadav S."/>
            <person name="Yang S."/>
            <person name="Yang X."/>
            <person name="Yeager S."/>
            <person name="Yee E."/>
            <person name="Young G."/>
            <person name="Zainoun J."/>
            <person name="Zembeck L."/>
            <person name="Zimmer A."/>
            <person name="Zody M."/>
            <person name="Lander E."/>
        </authorList>
    </citation>
    <scope>NUCLEOTIDE SEQUENCE [LARGE SCALE GENOMIC DNA]</scope>
</reference>
<reference evidence="8" key="2">
    <citation type="submission" date="2025-08" db="UniProtKB">
        <authorList>
            <consortium name="Ensembl"/>
        </authorList>
    </citation>
    <scope>IDENTIFICATION</scope>
</reference>
<keyword evidence="3" id="KW-0479">Metal-binding</keyword>
<evidence type="ECO:0000256" key="4">
    <source>
        <dbReference type="ARBA" id="ARBA00022801"/>
    </source>
</evidence>
<keyword evidence="9" id="KW-1185">Reference proteome</keyword>
<dbReference type="HOGENOM" id="CLU_017266_7_0_1"/>
<evidence type="ECO:0000256" key="6">
    <source>
        <dbReference type="ARBA" id="ARBA00023211"/>
    </source>
</evidence>
<evidence type="ECO:0000256" key="2">
    <source>
        <dbReference type="ARBA" id="ARBA00022670"/>
    </source>
</evidence>
<evidence type="ECO:0000313" key="8">
    <source>
        <dbReference type="Ensembl" id="ENSCSAVP00000019644.1"/>
    </source>
</evidence>
<dbReference type="InterPro" id="IPR036005">
    <property type="entry name" value="Creatinase/aminopeptidase-like"/>
</dbReference>
<dbReference type="InterPro" id="IPR052433">
    <property type="entry name" value="X-Pro_dipept-like"/>
</dbReference>
<dbReference type="eggNOG" id="KOG2737">
    <property type="taxonomic scope" value="Eukaryota"/>
</dbReference>
<dbReference type="PANTHER" id="PTHR48480:SF2">
    <property type="entry name" value="PEPTIDASE D"/>
    <property type="match status" value="1"/>
</dbReference>
<protein>
    <recommendedName>
        <fullName evidence="7">Peptidase M24 domain-containing protein</fullName>
    </recommendedName>
</protein>
<sequence>MKPGISLVDLHLLAERIFLEGLMEMGIIHGDIDDMVKSRLGAIFMPFGVGHFVGLDLLDVGGYPKNGPPPRTERGLDGLHTTRNMEAGMVITIEPGLYFNKPLVKDALNDPEFSRFIDEKAIQRFMDFGGVRIEEIVTVTSDGIEVLSCIPRDVDEIERLMAEGRANENPVLRGNLLPNVKA</sequence>
<dbReference type="GO" id="GO:0008237">
    <property type="term" value="F:metallopeptidase activity"/>
    <property type="evidence" value="ECO:0007669"/>
    <property type="project" value="UniProtKB-KW"/>
</dbReference>
<keyword evidence="4" id="KW-0378">Hydrolase</keyword>
<dbReference type="AlphaFoldDB" id="H2ZPX8"/>
<dbReference type="Gene3D" id="3.90.230.10">
    <property type="entry name" value="Creatinase/methionine aminopeptidase superfamily"/>
    <property type="match status" value="1"/>
</dbReference>
<dbReference type="STRING" id="51511.ENSCSAVP00000019644"/>
<proteinExistence type="predicted"/>
<dbReference type="GO" id="GO:0046872">
    <property type="term" value="F:metal ion binding"/>
    <property type="evidence" value="ECO:0007669"/>
    <property type="project" value="UniProtKB-KW"/>
</dbReference>
<dbReference type="Ensembl" id="ENSCSAVT00000019856.1">
    <property type="protein sequence ID" value="ENSCSAVP00000019644.1"/>
    <property type="gene ID" value="ENSCSAVG00000011512.1"/>
</dbReference>
<evidence type="ECO:0000313" key="9">
    <source>
        <dbReference type="Proteomes" id="UP000007875"/>
    </source>
</evidence>
<dbReference type="OMA" id="HICCSIF"/>
<feature type="domain" description="Peptidase M24" evidence="7">
    <location>
        <begin position="1"/>
        <end position="140"/>
    </location>
</feature>
<dbReference type="SUPFAM" id="SSF55920">
    <property type="entry name" value="Creatinase/aminopeptidase"/>
    <property type="match status" value="1"/>
</dbReference>
<reference evidence="8" key="3">
    <citation type="submission" date="2025-09" db="UniProtKB">
        <authorList>
            <consortium name="Ensembl"/>
        </authorList>
    </citation>
    <scope>IDENTIFICATION</scope>
</reference>
<keyword evidence="6" id="KW-0464">Manganese</keyword>
<dbReference type="Proteomes" id="UP000007875">
    <property type="component" value="Unassembled WGS sequence"/>
</dbReference>
<name>H2ZPX8_CIOSA</name>
<dbReference type="PANTHER" id="PTHR48480">
    <property type="match status" value="1"/>
</dbReference>
<keyword evidence="2" id="KW-0645">Protease</keyword>
<dbReference type="GO" id="GO:0006508">
    <property type="term" value="P:proteolysis"/>
    <property type="evidence" value="ECO:0007669"/>
    <property type="project" value="UniProtKB-KW"/>
</dbReference>